<gene>
    <name evidence="1" type="primary">e(y)2</name>
    <name evidence="1" type="ORF">g.140853</name>
</gene>
<name>A0A2S2NDT8_SCHGA</name>
<dbReference type="GO" id="GO:0005643">
    <property type="term" value="C:nuclear pore"/>
    <property type="evidence" value="ECO:0007669"/>
    <property type="project" value="InterPro"/>
</dbReference>
<dbReference type="GO" id="GO:0000124">
    <property type="term" value="C:SAGA complex"/>
    <property type="evidence" value="ECO:0007669"/>
    <property type="project" value="InterPro"/>
</dbReference>
<dbReference type="GO" id="GO:0006406">
    <property type="term" value="P:mRNA export from nucleus"/>
    <property type="evidence" value="ECO:0007669"/>
    <property type="project" value="InterPro"/>
</dbReference>
<evidence type="ECO:0000313" key="1">
    <source>
        <dbReference type="EMBL" id="MBY15381.1"/>
    </source>
</evidence>
<dbReference type="AlphaFoldDB" id="A0A2S2NDT8"/>
<proteinExistence type="predicted"/>
<dbReference type="GO" id="GO:0003713">
    <property type="term" value="F:transcription coactivator activity"/>
    <property type="evidence" value="ECO:0007669"/>
    <property type="project" value="InterPro"/>
</dbReference>
<sequence>MSQNEITFVDEENFKSLVCRRLVECGWMDEVTMLCKEKLKGRLSKGQAVKSITEEDLFNDVAPDARRMLPDTIKRELKVKVQNKLLQTAGYFDETDSES</sequence>
<organism evidence="1">
    <name type="scientific">Schizaphis graminum</name>
    <name type="common">Green bug aphid</name>
    <dbReference type="NCBI Taxonomy" id="13262"/>
    <lineage>
        <taxon>Eukaryota</taxon>
        <taxon>Metazoa</taxon>
        <taxon>Ecdysozoa</taxon>
        <taxon>Arthropoda</taxon>
        <taxon>Hexapoda</taxon>
        <taxon>Insecta</taxon>
        <taxon>Pterygota</taxon>
        <taxon>Neoptera</taxon>
        <taxon>Paraneoptera</taxon>
        <taxon>Hemiptera</taxon>
        <taxon>Sternorrhyncha</taxon>
        <taxon>Aphidomorpha</taxon>
        <taxon>Aphidoidea</taxon>
        <taxon>Aphididae</taxon>
        <taxon>Aphidini</taxon>
        <taxon>Schizaphis</taxon>
    </lineage>
</organism>
<dbReference type="Pfam" id="PF10163">
    <property type="entry name" value="EnY2"/>
    <property type="match status" value="1"/>
</dbReference>
<dbReference type="PANTHER" id="PTHR12514">
    <property type="entry name" value="ENHANCER OF YELLOW 2 TRANSCRIPTION FACTOR"/>
    <property type="match status" value="1"/>
</dbReference>
<dbReference type="InterPro" id="IPR038212">
    <property type="entry name" value="TF_EnY2_sf"/>
</dbReference>
<accession>A0A2S2NDT8</accession>
<dbReference type="Gene3D" id="1.10.246.140">
    <property type="match status" value="1"/>
</dbReference>
<reference evidence="1" key="1">
    <citation type="submission" date="2018-04" db="EMBL/GenBank/DDBJ databases">
        <title>Transcriptome of Schizaphis graminum biotype I.</title>
        <authorList>
            <person name="Scully E.D."/>
            <person name="Geib S.M."/>
            <person name="Palmer N.A."/>
            <person name="Koch K."/>
            <person name="Bradshaw J."/>
            <person name="Heng-Moss T."/>
            <person name="Sarath G."/>
        </authorList>
    </citation>
    <scope>NUCLEOTIDE SEQUENCE</scope>
</reference>
<protein>
    <submittedName>
        <fullName evidence="1">Enhancer of yellow 2 transcription factor</fullName>
    </submittedName>
</protein>
<dbReference type="EMBL" id="GGMR01002762">
    <property type="protein sequence ID" value="MBY15381.1"/>
    <property type="molecule type" value="Transcribed_RNA"/>
</dbReference>
<dbReference type="InterPro" id="IPR018783">
    <property type="entry name" value="TF_ENY2"/>
</dbReference>